<proteinExistence type="predicted"/>
<dbReference type="SUPFAM" id="SSF52038">
    <property type="entry name" value="Barstar-related"/>
    <property type="match status" value="1"/>
</dbReference>
<dbReference type="RefSeq" id="WP_212007582.1">
    <property type="nucleotide sequence ID" value="NZ_JAAFYZ010000007.1"/>
</dbReference>
<reference evidence="1 2" key="1">
    <citation type="submission" date="2020-02" db="EMBL/GenBank/DDBJ databases">
        <title>Acidophilic actinobacteria isolated from forest soil.</title>
        <authorList>
            <person name="Golinska P."/>
        </authorList>
    </citation>
    <scope>NUCLEOTIDE SEQUENCE [LARGE SCALE GENOMIC DNA]</scope>
    <source>
        <strain evidence="1 2">NL8</strain>
    </source>
</reference>
<protein>
    <recommendedName>
        <fullName evidence="3">Barstar (barnase inhibitor) domain-containing protein</fullName>
    </recommendedName>
</protein>
<evidence type="ECO:0000313" key="2">
    <source>
        <dbReference type="Proteomes" id="UP000730482"/>
    </source>
</evidence>
<dbReference type="InterPro" id="IPR035905">
    <property type="entry name" value="Barstar-like_sf"/>
</dbReference>
<evidence type="ECO:0008006" key="3">
    <source>
        <dbReference type="Google" id="ProtNLM"/>
    </source>
</evidence>
<dbReference type="EMBL" id="JAAFYZ010000007">
    <property type="protein sequence ID" value="MBS2545930.1"/>
    <property type="molecule type" value="Genomic_DNA"/>
</dbReference>
<comment type="caution">
    <text evidence="1">The sequence shown here is derived from an EMBL/GenBank/DDBJ whole genome shotgun (WGS) entry which is preliminary data.</text>
</comment>
<accession>A0ABS5KJ49</accession>
<evidence type="ECO:0000313" key="1">
    <source>
        <dbReference type="EMBL" id="MBS2545930.1"/>
    </source>
</evidence>
<dbReference type="Proteomes" id="UP000730482">
    <property type="component" value="Unassembled WGS sequence"/>
</dbReference>
<keyword evidence="2" id="KW-1185">Reference proteome</keyword>
<name>A0ABS5KJ49_9ACTN</name>
<gene>
    <name evidence="1" type="ORF">KGQ19_03515</name>
</gene>
<organism evidence="1 2">
    <name type="scientific">Catenulispora pinistramenti</name>
    <dbReference type="NCBI Taxonomy" id="2705254"/>
    <lineage>
        <taxon>Bacteria</taxon>
        <taxon>Bacillati</taxon>
        <taxon>Actinomycetota</taxon>
        <taxon>Actinomycetes</taxon>
        <taxon>Catenulisporales</taxon>
        <taxon>Catenulisporaceae</taxon>
        <taxon>Catenulispora</taxon>
    </lineage>
</organism>
<sequence>MIEDKWLKVQNAPQDSDDPYVIGARRRMEYSGRLAPALTPLGKRPWFVDSADAPGVLAELRALDCEIKELDARGMDEEALLTEVGVLYGFAEGYGESWGAYNDCYPGFAEAGDVPVVLAISGFDEWNRNEFRRFFQTVYNLESTTELFAGSHQIVARTVVNLYIGDWN</sequence>